<evidence type="ECO:0000259" key="2">
    <source>
        <dbReference type="Pfam" id="PF25483"/>
    </source>
</evidence>
<dbReference type="Pfam" id="PF25483">
    <property type="entry name" value="DUF7906"/>
    <property type="match status" value="1"/>
</dbReference>
<dbReference type="PANTHER" id="PTHR31515">
    <property type="entry name" value="TRANSMEMBRANE PROTEIN-RELATED"/>
    <property type="match status" value="1"/>
</dbReference>
<keyword evidence="1" id="KW-1133">Transmembrane helix</keyword>
<keyword evidence="1" id="KW-0472">Membrane</keyword>
<dbReference type="EMBL" id="HBKR01011498">
    <property type="protein sequence ID" value="CAE2297119.1"/>
    <property type="molecule type" value="Transcribed_RNA"/>
</dbReference>
<feature type="domain" description="DUF7906" evidence="2">
    <location>
        <begin position="17"/>
        <end position="81"/>
    </location>
</feature>
<dbReference type="PANTHER" id="PTHR31515:SF4">
    <property type="entry name" value="TRANSMEMBRANE PROTEIN"/>
    <property type="match status" value="1"/>
</dbReference>
<sequence>MSEESDCIMSLKPGVGSNNRFLWVDVSALRVSYGPAWGGGGVHNYTLPLIPDDSENHPGDHRNEVIMDIASFVHETAIHLFARSLNHWPFVRLGEDPVFKFVVIHDHPVGQQEKFGDLNPETLLAPLEELKKTSGTLLWERQDISLAQDPLFASVYTNSLSWTTSSYRTRQGIQTKTFSFLDSRKVHHWINHWESLNGQSEEEQKGKRVIPIYLFDFSFHDVVLLDRANQAVAFPDMVVAIQTQAPSHLSEFYCSSLPLPFAPHNASRAILAAILQTTWGVCPTHQSWGTAQKGVQENWMWSLSSTPFGFGNRGHSLAFYLIDSGNINILFEEILVLQEEIKSIFFPFLKRKKELYDLLAPEDVSALTQRWNFLVSKLEKTKEFMSHHHFESALLYLQSSRHDIAALRLCATKAKENIVSSFACDSSSPSSSQTSFDVGLLDWVGILMGPLLSFVLACFTGFHFCLRNAFDQKK</sequence>
<protein>
    <recommendedName>
        <fullName evidence="2">DUF7906 domain-containing protein</fullName>
    </recommendedName>
</protein>
<evidence type="ECO:0000256" key="1">
    <source>
        <dbReference type="SAM" id="Phobius"/>
    </source>
</evidence>
<evidence type="ECO:0000313" key="3">
    <source>
        <dbReference type="EMBL" id="CAE2297119.1"/>
    </source>
</evidence>
<name>A0A7S4KJU0_9EUKA</name>
<reference evidence="3" key="1">
    <citation type="submission" date="2021-01" db="EMBL/GenBank/DDBJ databases">
        <authorList>
            <person name="Corre E."/>
            <person name="Pelletier E."/>
            <person name="Niang G."/>
            <person name="Scheremetjew M."/>
            <person name="Finn R."/>
            <person name="Kale V."/>
            <person name="Holt S."/>
            <person name="Cochrane G."/>
            <person name="Meng A."/>
            <person name="Brown T."/>
            <person name="Cohen L."/>
        </authorList>
    </citation>
    <scope>NUCLEOTIDE SEQUENCE</scope>
    <source>
        <strain evidence="3">SoJaBio B1-5/56/2</strain>
    </source>
</reference>
<feature type="transmembrane region" description="Helical" evidence="1">
    <location>
        <begin position="443"/>
        <end position="466"/>
    </location>
</feature>
<dbReference type="AlphaFoldDB" id="A0A7S4KJU0"/>
<keyword evidence="1" id="KW-0812">Transmembrane</keyword>
<dbReference type="InterPro" id="IPR057228">
    <property type="entry name" value="DUF7906"/>
</dbReference>
<gene>
    <name evidence="3" type="ORF">NAES01612_LOCUS7635</name>
</gene>
<accession>A0A7S4KJU0</accession>
<organism evidence="3">
    <name type="scientific">Paramoeba aestuarina</name>
    <dbReference type="NCBI Taxonomy" id="180227"/>
    <lineage>
        <taxon>Eukaryota</taxon>
        <taxon>Amoebozoa</taxon>
        <taxon>Discosea</taxon>
        <taxon>Flabellinia</taxon>
        <taxon>Dactylopodida</taxon>
        <taxon>Paramoebidae</taxon>
        <taxon>Paramoeba</taxon>
    </lineage>
</organism>
<proteinExistence type="predicted"/>